<keyword evidence="2 3" id="KW-0326">Glycosidase</keyword>
<protein>
    <recommendedName>
        <fullName evidence="6">GH18 domain-containing protein</fullName>
    </recommendedName>
</protein>
<feature type="signal peptide" evidence="5">
    <location>
        <begin position="1"/>
        <end position="26"/>
    </location>
</feature>
<evidence type="ECO:0000256" key="5">
    <source>
        <dbReference type="SAM" id="SignalP"/>
    </source>
</evidence>
<evidence type="ECO:0000256" key="4">
    <source>
        <dbReference type="RuleBase" id="RU004453"/>
    </source>
</evidence>
<keyword evidence="5" id="KW-0732">Signal</keyword>
<name>A0ABC8XZ80_9POAL</name>
<dbReference type="InterPro" id="IPR017853">
    <property type="entry name" value="GH"/>
</dbReference>
<comment type="similarity">
    <text evidence="4">Belongs to the glycosyl hydrolase 18 family.</text>
</comment>
<dbReference type="GO" id="GO:0016798">
    <property type="term" value="F:hydrolase activity, acting on glycosyl bonds"/>
    <property type="evidence" value="ECO:0007669"/>
    <property type="project" value="UniProtKB-KW"/>
</dbReference>
<dbReference type="PROSITE" id="PS01095">
    <property type="entry name" value="GH18_1"/>
    <property type="match status" value="1"/>
</dbReference>
<dbReference type="Proteomes" id="UP001497457">
    <property type="component" value="Chromosome 15b"/>
</dbReference>
<keyword evidence="8" id="KW-1185">Reference proteome</keyword>
<keyword evidence="1 3" id="KW-0378">Hydrolase</keyword>
<dbReference type="InterPro" id="IPR001579">
    <property type="entry name" value="Glyco_hydro_18_chit_AS"/>
</dbReference>
<reference evidence="7 8" key="2">
    <citation type="submission" date="2024-10" db="EMBL/GenBank/DDBJ databases">
        <authorList>
            <person name="Ryan C."/>
        </authorList>
    </citation>
    <scope>NUCLEOTIDE SEQUENCE [LARGE SCALE GENOMIC DNA]</scope>
</reference>
<dbReference type="PRINTS" id="PR00551">
    <property type="entry name" value="2SGLOBULIN"/>
</dbReference>
<sequence length="307" mass="33396">MGSSKLLAAILLPLALVALHSPMTTAANSNLFREYIGAIFNGVQFSDVPINPNVQFDYILAFVIDYTTTTQPPSPTNGQFNIFWQNSVLTPSAVASIKQSNPNVRVAVSLGGATVNSSPVIFSITSVDSWVQNAVSSLTSIIQEYNLDGIDIDYEQFQADPATFAECIGRLVTTLKNNGVIKFASIAPFDDSDVQSHYQALWQSHGSVIDYINFQFYAYDPSTTADQYVNHFNDQIANYDGGNILASFSTEPTKPSATIDTALSACQTLQAQGKLYGIFIWVADYSKSQGFKYETQAQALLANANSQ</sequence>
<dbReference type="Pfam" id="PF00704">
    <property type="entry name" value="Glyco_hydro_18"/>
    <property type="match status" value="1"/>
</dbReference>
<evidence type="ECO:0000256" key="2">
    <source>
        <dbReference type="ARBA" id="ARBA00023295"/>
    </source>
</evidence>
<proteinExistence type="inferred from homology"/>
<dbReference type="PROSITE" id="PS51910">
    <property type="entry name" value="GH18_2"/>
    <property type="match status" value="1"/>
</dbReference>
<organism evidence="7 8">
    <name type="scientific">Urochloa decumbens</name>
    <dbReference type="NCBI Taxonomy" id="240449"/>
    <lineage>
        <taxon>Eukaryota</taxon>
        <taxon>Viridiplantae</taxon>
        <taxon>Streptophyta</taxon>
        <taxon>Embryophyta</taxon>
        <taxon>Tracheophyta</taxon>
        <taxon>Spermatophyta</taxon>
        <taxon>Magnoliopsida</taxon>
        <taxon>Liliopsida</taxon>
        <taxon>Poales</taxon>
        <taxon>Poaceae</taxon>
        <taxon>PACMAD clade</taxon>
        <taxon>Panicoideae</taxon>
        <taxon>Panicodae</taxon>
        <taxon>Paniceae</taxon>
        <taxon>Melinidinae</taxon>
        <taxon>Urochloa</taxon>
    </lineage>
</organism>
<evidence type="ECO:0000313" key="8">
    <source>
        <dbReference type="Proteomes" id="UP001497457"/>
    </source>
</evidence>
<feature type="chain" id="PRO_5044783160" description="GH18 domain-containing protein" evidence="5">
    <location>
        <begin position="27"/>
        <end position="307"/>
    </location>
</feature>
<dbReference type="InterPro" id="IPR000677">
    <property type="entry name" value="Chitinase-like"/>
</dbReference>
<evidence type="ECO:0000313" key="7">
    <source>
        <dbReference type="EMBL" id="CAL4933405.1"/>
    </source>
</evidence>
<evidence type="ECO:0000259" key="6">
    <source>
        <dbReference type="PROSITE" id="PS51910"/>
    </source>
</evidence>
<dbReference type="PANTHER" id="PTHR46476">
    <property type="entry name" value="CHITINASE 2-LIKE"/>
    <property type="match status" value="1"/>
</dbReference>
<evidence type="ECO:0000256" key="1">
    <source>
        <dbReference type="ARBA" id="ARBA00022801"/>
    </source>
</evidence>
<gene>
    <name evidence="7" type="ORF">URODEC1_LOCUS28112</name>
</gene>
<accession>A0ABC8XZ80</accession>
<dbReference type="AlphaFoldDB" id="A0ABC8XZ80"/>
<reference evidence="8" key="1">
    <citation type="submission" date="2024-06" db="EMBL/GenBank/DDBJ databases">
        <authorList>
            <person name="Ryan C."/>
        </authorList>
    </citation>
    <scope>NUCLEOTIDE SEQUENCE [LARGE SCALE GENOMIC DNA]</scope>
</reference>
<dbReference type="CDD" id="cd06544">
    <property type="entry name" value="GH18_narbonin"/>
    <property type="match status" value="1"/>
</dbReference>
<dbReference type="InterPro" id="IPR001223">
    <property type="entry name" value="Glyco_hydro18_cat"/>
</dbReference>
<feature type="domain" description="GH18" evidence="6">
    <location>
        <begin position="30"/>
        <end position="307"/>
    </location>
</feature>
<dbReference type="Gene3D" id="3.20.20.80">
    <property type="entry name" value="Glycosidases"/>
    <property type="match status" value="1"/>
</dbReference>
<dbReference type="EMBL" id="OZ075125">
    <property type="protein sequence ID" value="CAL4933405.1"/>
    <property type="molecule type" value="Genomic_DNA"/>
</dbReference>
<dbReference type="SUPFAM" id="SSF51445">
    <property type="entry name" value="(Trans)glycosidases"/>
    <property type="match status" value="1"/>
</dbReference>
<dbReference type="PANTHER" id="PTHR46476:SF11">
    <property type="entry name" value="GH18 DOMAIN-CONTAINING PROTEIN"/>
    <property type="match status" value="1"/>
</dbReference>
<evidence type="ECO:0000256" key="3">
    <source>
        <dbReference type="RuleBase" id="RU000489"/>
    </source>
</evidence>